<dbReference type="Proteomes" id="UP000515211">
    <property type="component" value="Chromosome 3"/>
</dbReference>
<evidence type="ECO:0000313" key="3">
    <source>
        <dbReference type="RefSeq" id="XP_015953083.1"/>
    </source>
</evidence>
<evidence type="ECO:0000313" key="2">
    <source>
        <dbReference type="Proteomes" id="UP000515211"/>
    </source>
</evidence>
<organism evidence="2 3">
    <name type="scientific">Arachis duranensis</name>
    <name type="common">Wild peanut</name>
    <dbReference type="NCBI Taxonomy" id="130453"/>
    <lineage>
        <taxon>Eukaryota</taxon>
        <taxon>Viridiplantae</taxon>
        <taxon>Streptophyta</taxon>
        <taxon>Embryophyta</taxon>
        <taxon>Tracheophyta</taxon>
        <taxon>Spermatophyta</taxon>
        <taxon>Magnoliopsida</taxon>
        <taxon>eudicotyledons</taxon>
        <taxon>Gunneridae</taxon>
        <taxon>Pentapetalae</taxon>
        <taxon>rosids</taxon>
        <taxon>fabids</taxon>
        <taxon>Fabales</taxon>
        <taxon>Fabaceae</taxon>
        <taxon>Papilionoideae</taxon>
        <taxon>50 kb inversion clade</taxon>
        <taxon>dalbergioids sensu lato</taxon>
        <taxon>Dalbergieae</taxon>
        <taxon>Pterocarpus clade</taxon>
        <taxon>Arachis</taxon>
    </lineage>
</organism>
<keyword evidence="2" id="KW-1185">Reference proteome</keyword>
<dbReference type="InterPro" id="IPR018289">
    <property type="entry name" value="MULE_transposase_dom"/>
</dbReference>
<dbReference type="KEGG" id="adu:107477552"/>
<proteinExistence type="predicted"/>
<evidence type="ECO:0000259" key="1">
    <source>
        <dbReference type="Pfam" id="PF10551"/>
    </source>
</evidence>
<reference evidence="3" key="2">
    <citation type="submission" date="2025-08" db="UniProtKB">
        <authorList>
            <consortium name="RefSeq"/>
        </authorList>
    </citation>
    <scope>IDENTIFICATION</scope>
    <source>
        <tissue evidence="3">Whole plant</tissue>
    </source>
</reference>
<protein>
    <submittedName>
        <fullName evidence="3">Uncharacterized protein LOC107477552</fullName>
    </submittedName>
</protein>
<dbReference type="PANTHER" id="PTHR31973">
    <property type="entry name" value="POLYPROTEIN, PUTATIVE-RELATED"/>
    <property type="match status" value="1"/>
</dbReference>
<gene>
    <name evidence="3" type="primary">LOC107477552</name>
</gene>
<sequence>MHSSNAEDRPSSYAVSGEMELKIGLKFLNWETAMLAVKNYNIRRSVEYKVVESDQSRCLASSMSQDHAQLDSNVIYQYIFPMMHADATICVNVLQGLVESAYGYKVSYKKVWHVKQKAIARIYGDWDDLYDQLRRYFNALQAFVLGMIVDLQTQPYYVGNTLDRDSVMFHQVFWSFPSCVQAFRHCKLLVSVDGIHLYGKYADTLLMGIAQDGNNNILPVAFALAERENTDSWYFFLTNLRRHVATRPGVLLISDRHAAIKAAFEREGCG</sequence>
<dbReference type="RefSeq" id="XP_015953083.1">
    <property type="nucleotide sequence ID" value="XM_016097597.1"/>
</dbReference>
<accession>A0A6P4CPD2</accession>
<reference evidence="2" key="1">
    <citation type="journal article" date="2016" name="Nat. Genet.">
        <title>The genome sequences of Arachis duranensis and Arachis ipaensis, the diploid ancestors of cultivated peanut.</title>
        <authorList>
            <person name="Bertioli D.J."/>
            <person name="Cannon S.B."/>
            <person name="Froenicke L."/>
            <person name="Huang G."/>
            <person name="Farmer A.D."/>
            <person name="Cannon E.K."/>
            <person name="Liu X."/>
            <person name="Gao D."/>
            <person name="Clevenger J."/>
            <person name="Dash S."/>
            <person name="Ren L."/>
            <person name="Moretzsohn M.C."/>
            <person name="Shirasawa K."/>
            <person name="Huang W."/>
            <person name="Vidigal B."/>
            <person name="Abernathy B."/>
            <person name="Chu Y."/>
            <person name="Niederhuth C.E."/>
            <person name="Umale P."/>
            <person name="Araujo A.C."/>
            <person name="Kozik A."/>
            <person name="Kim K.D."/>
            <person name="Burow M.D."/>
            <person name="Varshney R.K."/>
            <person name="Wang X."/>
            <person name="Zhang X."/>
            <person name="Barkley N."/>
            <person name="Guimaraes P.M."/>
            <person name="Isobe S."/>
            <person name="Guo B."/>
            <person name="Liao B."/>
            <person name="Stalker H.T."/>
            <person name="Schmitz R.J."/>
            <person name="Scheffler B.E."/>
            <person name="Leal-Bertioli S.C."/>
            <person name="Xun X."/>
            <person name="Jackson S.A."/>
            <person name="Michelmore R."/>
            <person name="Ozias-Akins P."/>
        </authorList>
    </citation>
    <scope>NUCLEOTIDE SEQUENCE [LARGE SCALE GENOMIC DNA]</scope>
    <source>
        <strain evidence="2">cv. V14167</strain>
    </source>
</reference>
<dbReference type="PANTHER" id="PTHR31973:SF195">
    <property type="entry name" value="MUDR FAMILY TRANSPOSASE"/>
    <property type="match status" value="1"/>
</dbReference>
<name>A0A6P4CPD2_ARADU</name>
<dbReference type="GeneID" id="107477552"/>
<feature type="domain" description="MULE transposase" evidence="1">
    <location>
        <begin position="190"/>
        <end position="266"/>
    </location>
</feature>
<dbReference type="AlphaFoldDB" id="A0A6P4CPD2"/>
<dbReference type="Pfam" id="PF10551">
    <property type="entry name" value="MULE"/>
    <property type="match status" value="1"/>
</dbReference>